<dbReference type="PANTHER" id="PTHR37610:SF40">
    <property type="entry name" value="OS01G0909600 PROTEIN"/>
    <property type="match status" value="1"/>
</dbReference>
<accession>A0AAV3QZ54</accession>
<dbReference type="AlphaFoldDB" id="A0AAV3QZ54"/>
<protein>
    <recommendedName>
        <fullName evidence="4">Retrotransposon Copia-like N-terminal domain-containing protein</fullName>
    </recommendedName>
</protein>
<sequence>MASENDQTSQNQNQTQNQNQSKNSQNNHVTSAIKTNDPLFLHSSNHSSFVLSCSRAMKVAMEARDKYGFLNGEIEAPSMEDVRYKQWRKVNSTLISWIMNALSKDISRAFVFTDDAKMLWEDIRDPFGGSNGSRVFEL</sequence>
<name>A0AAV3QZ54_LITER</name>
<dbReference type="Proteomes" id="UP001454036">
    <property type="component" value="Unassembled WGS sequence"/>
</dbReference>
<comment type="caution">
    <text evidence="2">The sequence shown here is derived from an EMBL/GenBank/DDBJ whole genome shotgun (WGS) entry which is preliminary data.</text>
</comment>
<organism evidence="2 3">
    <name type="scientific">Lithospermum erythrorhizon</name>
    <name type="common">Purple gromwell</name>
    <name type="synonym">Lithospermum officinale var. erythrorhizon</name>
    <dbReference type="NCBI Taxonomy" id="34254"/>
    <lineage>
        <taxon>Eukaryota</taxon>
        <taxon>Viridiplantae</taxon>
        <taxon>Streptophyta</taxon>
        <taxon>Embryophyta</taxon>
        <taxon>Tracheophyta</taxon>
        <taxon>Spermatophyta</taxon>
        <taxon>Magnoliopsida</taxon>
        <taxon>eudicotyledons</taxon>
        <taxon>Gunneridae</taxon>
        <taxon>Pentapetalae</taxon>
        <taxon>asterids</taxon>
        <taxon>lamiids</taxon>
        <taxon>Boraginales</taxon>
        <taxon>Boraginaceae</taxon>
        <taxon>Boraginoideae</taxon>
        <taxon>Lithospermeae</taxon>
        <taxon>Lithospermum</taxon>
    </lineage>
</organism>
<reference evidence="2 3" key="1">
    <citation type="submission" date="2024-01" db="EMBL/GenBank/DDBJ databases">
        <title>The complete chloroplast genome sequence of Lithospermum erythrorhizon: insights into the phylogenetic relationship among Boraginaceae species and the maternal lineages of purple gromwells.</title>
        <authorList>
            <person name="Okada T."/>
            <person name="Watanabe K."/>
        </authorList>
    </citation>
    <scope>NUCLEOTIDE SEQUENCE [LARGE SCALE GENOMIC DNA]</scope>
</reference>
<evidence type="ECO:0000313" key="2">
    <source>
        <dbReference type="EMBL" id="GAA0168596.1"/>
    </source>
</evidence>
<proteinExistence type="predicted"/>
<evidence type="ECO:0000256" key="1">
    <source>
        <dbReference type="SAM" id="MobiDB-lite"/>
    </source>
</evidence>
<evidence type="ECO:0008006" key="4">
    <source>
        <dbReference type="Google" id="ProtNLM"/>
    </source>
</evidence>
<dbReference type="PANTHER" id="PTHR37610">
    <property type="entry name" value="CCHC-TYPE DOMAIN-CONTAINING PROTEIN"/>
    <property type="match status" value="1"/>
</dbReference>
<keyword evidence="3" id="KW-1185">Reference proteome</keyword>
<gene>
    <name evidence="2" type="ORF">LIER_23272</name>
</gene>
<feature type="region of interest" description="Disordered" evidence="1">
    <location>
        <begin position="1"/>
        <end position="27"/>
    </location>
</feature>
<dbReference type="EMBL" id="BAABME010006521">
    <property type="protein sequence ID" value="GAA0168596.1"/>
    <property type="molecule type" value="Genomic_DNA"/>
</dbReference>
<evidence type="ECO:0000313" key="3">
    <source>
        <dbReference type="Proteomes" id="UP001454036"/>
    </source>
</evidence>